<evidence type="ECO:0000313" key="2">
    <source>
        <dbReference type="Proteomes" id="UP000002861"/>
    </source>
</evidence>
<proteinExistence type="predicted"/>
<organism evidence="1 2">
    <name type="scientific">Phocaeicola vulgatus (strain ATCC 8482 / DSM 1447 / JCM 5826 / CCUG 4940 / NBRC 14291 / NCTC 11154)</name>
    <name type="common">Bacteroides vulgatus</name>
    <dbReference type="NCBI Taxonomy" id="435590"/>
    <lineage>
        <taxon>Bacteria</taxon>
        <taxon>Pseudomonadati</taxon>
        <taxon>Bacteroidota</taxon>
        <taxon>Bacteroidia</taxon>
        <taxon>Bacteroidales</taxon>
        <taxon>Bacteroidaceae</taxon>
        <taxon>Phocaeicola</taxon>
    </lineage>
</organism>
<gene>
    <name evidence="1" type="ordered locus">BVU_1588</name>
</gene>
<dbReference type="KEGG" id="bvu:BVU_1588"/>
<name>A6L0R1_PHOV8</name>
<dbReference type="HOGENOM" id="CLU_2505989_0_0_10"/>
<accession>A6L0R1</accession>
<dbReference type="EMBL" id="CP000139">
    <property type="protein sequence ID" value="ABR39275.1"/>
    <property type="molecule type" value="Genomic_DNA"/>
</dbReference>
<dbReference type="PaxDb" id="435590-BVU_1588"/>
<sequence>MSPPADIWESCCFTALIFPISSSSLRNEGVHLVRLIPAPQGMSPHTFLRRAFSLSRADSRRASLRRNDSSVTVLMISLFFLYGDG</sequence>
<dbReference type="Proteomes" id="UP000002861">
    <property type="component" value="Chromosome"/>
</dbReference>
<dbReference type="STRING" id="435590.BVU_1588"/>
<protein>
    <submittedName>
        <fullName evidence="1">Uncharacterized protein</fullName>
    </submittedName>
</protein>
<dbReference type="AlphaFoldDB" id="A6L0R1"/>
<reference evidence="1 2" key="1">
    <citation type="journal article" date="2007" name="PLoS Biol.">
        <title>Evolution of symbiotic bacteria in the distal human intestine.</title>
        <authorList>
            <person name="Xu J."/>
            <person name="Mahowald M.A."/>
            <person name="Ley R.E."/>
            <person name="Lozupone C.A."/>
            <person name="Hamady M."/>
            <person name="Martens E.C."/>
            <person name="Henrissat B."/>
            <person name="Coutinho P.M."/>
            <person name="Minx P."/>
            <person name="Latreille P."/>
            <person name="Cordum H."/>
            <person name="Van Brunt A."/>
            <person name="Kim K."/>
            <person name="Fulton R.S."/>
            <person name="Fulton L.A."/>
            <person name="Clifton S.W."/>
            <person name="Wilson R.K."/>
            <person name="Knight R.D."/>
            <person name="Gordon J.I."/>
        </authorList>
    </citation>
    <scope>NUCLEOTIDE SEQUENCE [LARGE SCALE GENOMIC DNA]</scope>
    <source>
        <strain evidence="2">ATCC 8482 / DSM 1447 / JCM 5826 / CCUG 4940 / NBRC 14291 / NCTC 11154</strain>
    </source>
</reference>
<evidence type="ECO:0000313" key="1">
    <source>
        <dbReference type="EMBL" id="ABR39275.1"/>
    </source>
</evidence>